<dbReference type="GO" id="GO:0007004">
    <property type="term" value="P:telomere maintenance via telomerase"/>
    <property type="evidence" value="ECO:0007669"/>
    <property type="project" value="TreeGrafter"/>
</dbReference>
<feature type="domain" description="Reverse transcriptase" evidence="2">
    <location>
        <begin position="400"/>
        <end position="720"/>
    </location>
</feature>
<comment type="catalytic activity">
    <reaction evidence="1">
        <text>DNA(n) + a 2'-deoxyribonucleoside 5'-triphosphate = DNA(n+1) + diphosphate</text>
        <dbReference type="Rhea" id="RHEA:22508"/>
        <dbReference type="Rhea" id="RHEA-COMP:17339"/>
        <dbReference type="Rhea" id="RHEA-COMP:17340"/>
        <dbReference type="ChEBI" id="CHEBI:33019"/>
        <dbReference type="ChEBI" id="CHEBI:61560"/>
        <dbReference type="ChEBI" id="CHEBI:173112"/>
        <dbReference type="EC" id="2.7.7.49"/>
    </reaction>
</comment>
<comment type="similarity">
    <text evidence="1">Belongs to the reverse transcriptase family. Telomerase subfamily.</text>
</comment>
<comment type="subcellular location">
    <subcellularLocation>
        <location evidence="1">Nucleus</location>
    </subcellularLocation>
    <subcellularLocation>
        <location evidence="1">Chromosome</location>
        <location evidence="1">Telomere</location>
    </subcellularLocation>
</comment>
<dbReference type="Pfam" id="PF00078">
    <property type="entry name" value="RVT_1"/>
    <property type="match status" value="1"/>
</dbReference>
<dbReference type="GO" id="GO:0070034">
    <property type="term" value="F:telomerase RNA binding"/>
    <property type="evidence" value="ECO:0007669"/>
    <property type="project" value="TreeGrafter"/>
</dbReference>
<keyword evidence="1" id="KW-0158">Chromosome</keyword>
<dbReference type="Proteomes" id="UP000005622">
    <property type="component" value="Unassembled WGS sequence"/>
</dbReference>
<dbReference type="InterPro" id="IPR000477">
    <property type="entry name" value="RT_dom"/>
</dbReference>
<dbReference type="PANTHER" id="PTHR12066">
    <property type="entry name" value="TELOMERASE REVERSE TRANSCRIPTASE"/>
    <property type="match status" value="1"/>
</dbReference>
<accession>H8ZFS5</accession>
<dbReference type="AlphaFoldDB" id="H8ZFS5"/>
<evidence type="ECO:0000313" key="3">
    <source>
        <dbReference type="EMBL" id="EHY64477.1"/>
    </source>
</evidence>
<proteinExistence type="inferred from homology"/>
<evidence type="ECO:0000259" key="2">
    <source>
        <dbReference type="PROSITE" id="PS50878"/>
    </source>
</evidence>
<dbReference type="HOGENOM" id="CLU_319128_0_0_1"/>
<dbReference type="GO" id="GO:0000333">
    <property type="term" value="C:telomerase catalytic core complex"/>
    <property type="evidence" value="ECO:0007669"/>
    <property type="project" value="TreeGrafter"/>
</dbReference>
<keyword evidence="1" id="KW-0695">RNA-directed DNA polymerase</keyword>
<dbReference type="PRINTS" id="PR01365">
    <property type="entry name" value="TELOMERASERT"/>
</dbReference>
<dbReference type="STRING" id="944018.H8ZFS5"/>
<reference evidence="3" key="1">
    <citation type="submission" date="2011-03" db="EMBL/GenBank/DDBJ databases">
        <title>The Genome Sequence of Nematocida sp1 strain ERTm2.</title>
        <authorList>
            <consortium name="The Broad Institute Genome Sequencing Platform"/>
            <consortium name="The Broad Institute Genome Sequencing Center for Infectious Disease"/>
            <person name="Cuomo C."/>
            <person name="Troemel E."/>
            <person name="Young S.K."/>
            <person name="Zeng Q."/>
            <person name="Gargeya S."/>
            <person name="Fitzgerald M."/>
            <person name="Haas B."/>
            <person name="Abouelleil A."/>
            <person name="Alvarado L."/>
            <person name="Arachchi H.M."/>
            <person name="Berlin A."/>
            <person name="Brown A."/>
            <person name="Chapman S.B."/>
            <person name="Chen Z."/>
            <person name="Dunbar C."/>
            <person name="Freedman E."/>
            <person name="Gearin G."/>
            <person name="Gellesch M."/>
            <person name="Goldberg J."/>
            <person name="Griggs A."/>
            <person name="Gujja S."/>
            <person name="Heilman E.R."/>
            <person name="Heiman D."/>
            <person name="Howarth C."/>
            <person name="Larson L."/>
            <person name="Lui A."/>
            <person name="MacDonald P.J.P."/>
            <person name="Mehta T."/>
            <person name="Montmayeur A."/>
            <person name="Murphy C."/>
            <person name="Neiman D."/>
            <person name="Pearson M."/>
            <person name="Priest M."/>
            <person name="Roberts A."/>
            <person name="Saif S."/>
            <person name="Shea T."/>
            <person name="Shenoy N."/>
            <person name="Sisk P."/>
            <person name="Stolte C."/>
            <person name="Sykes S."/>
            <person name="White J."/>
            <person name="Yandava C."/>
            <person name="Wortman J."/>
            <person name="Nusbaum C."/>
            <person name="Birren B."/>
        </authorList>
    </citation>
    <scope>NUCLEOTIDE SEQUENCE</scope>
    <source>
        <strain evidence="3">ERTm2</strain>
    </source>
</reference>
<dbReference type="GO" id="GO:0046872">
    <property type="term" value="F:metal ion binding"/>
    <property type="evidence" value="ECO:0007669"/>
    <property type="project" value="UniProtKB-KW"/>
</dbReference>
<gene>
    <name evidence="3" type="ORF">NERG_02446</name>
</gene>
<dbReference type="EMBL" id="JH604641">
    <property type="protein sequence ID" value="EHY64477.1"/>
    <property type="molecule type" value="Genomic_DNA"/>
</dbReference>
<dbReference type="PROSITE" id="PS50878">
    <property type="entry name" value="RT_POL"/>
    <property type="match status" value="1"/>
</dbReference>
<keyword evidence="1" id="KW-0548">Nucleotidyltransferase</keyword>
<protein>
    <recommendedName>
        <fullName evidence="1">Telomerase reverse transcriptase</fullName>
        <ecNumber evidence="1">2.7.7.49</ecNumber>
    </recommendedName>
    <alternativeName>
        <fullName evidence="1">Telomerase catalytic subunit</fullName>
    </alternativeName>
</protein>
<keyword evidence="1" id="KW-0479">Metal-binding</keyword>
<evidence type="ECO:0000256" key="1">
    <source>
        <dbReference type="RuleBase" id="RU365061"/>
    </source>
</evidence>
<comment type="function">
    <text evidence="1">Telomerase is a ribonucleoprotein enzyme essential for the replication of chromosome termini in most eukaryotes. It elongates telomeres. It is a reverse transcriptase that adds simple sequence repeats to chromosome ends by copying a template sequence within the RNA component of the enzyme.</text>
</comment>
<keyword evidence="1" id="KW-0460">Magnesium</keyword>
<sequence>MHFWLPFYPIQKVLPEEISSRISDTSIYVYSHTSEYEEIQTSPSTDRYQIRQILDDIVKSKGCARVTKYSPFHFHLSTQRWVNLYSEIGKKGIISLFKKYTVLDRQESVFTLYFANDPLPVSRKEMKLKEKSVLWRPGDARDLKTVDASDIFSLEVHSEFSAEIKSLLERIKRQNTHRMAAILAKSKKESVMRKNHRKTCSNPVESVCEEFISTPGCNGKKFNSVQSARELSSIEFSDIDVSDIEMSSSAAEPLRLAKTEKRPESDTEKASLLEYEISQETVIRFLHMAIRKILMGIIPAQWMPRIKKKIRFLLQAGTARIPKHEILTGLRTSKGRVDNPLLYRKFITEIYNYIFLKYMPSLFSLHFRCSKGLQPIPRYFLRAEYIACSNAFKEAHLQEYFHKENEQSQDASTFRMHLIPKKDSFRASFMKIQRNGFSLCAETARREKMMCHILSREAVERSAWEVEKKGSVPRIRTYNSIFRVTDVFPRIDTFRKKFSACFAQNRPLFVLLLDVKKCFDTLPVGNGLLRKIPGHAEYAVHWWNEIDKTGLSIAKKQVLYPNESAIEHKGHCIRFISHSYRDAFSQEEILEAIRKDVEGAKVLHNGQEYRRKEGIYQGSRFSSHICGYAMAANDPYLMEGLCETEIVRYVDDSLVLSWSLKEIEEVFARMKNLEETGIKLNKDKCKMFVSSPEVGMKNIVVAGKVQIQYKEHFTWCGMQFDTKSLFTKMVWLPASGVRMGYSKRLIIRKIANSLNVKHIKDLICKNNPNKEKNIRLYIKCQVDRVLWHLEHPANSQLKEEILSILQEKICAIFKKHQAGSVKRIQELFQRTLLICRNKKEIAQIEIARK</sequence>
<dbReference type="GO" id="GO:0000781">
    <property type="term" value="C:chromosome, telomeric region"/>
    <property type="evidence" value="ECO:0007669"/>
    <property type="project" value="UniProtKB-SubCell"/>
</dbReference>
<dbReference type="GO" id="GO:0003720">
    <property type="term" value="F:telomerase activity"/>
    <property type="evidence" value="ECO:0007669"/>
    <property type="project" value="InterPro"/>
</dbReference>
<dbReference type="SUPFAM" id="SSF56672">
    <property type="entry name" value="DNA/RNA polymerases"/>
    <property type="match status" value="1"/>
</dbReference>
<dbReference type="InterPro" id="IPR043502">
    <property type="entry name" value="DNA/RNA_pol_sf"/>
</dbReference>
<organism evidence="3">
    <name type="scientific">Nematocida ausubeli (strain ATCC PRA-371 / ERTm2)</name>
    <name type="common">Nematode killer fungus</name>
    <dbReference type="NCBI Taxonomy" id="1913371"/>
    <lineage>
        <taxon>Eukaryota</taxon>
        <taxon>Fungi</taxon>
        <taxon>Fungi incertae sedis</taxon>
        <taxon>Microsporidia</taxon>
        <taxon>Nematocida</taxon>
    </lineage>
</organism>
<dbReference type="InterPro" id="IPR003545">
    <property type="entry name" value="Telomerase_RT"/>
</dbReference>
<dbReference type="PANTHER" id="PTHR12066:SF0">
    <property type="entry name" value="TELOMERASE REVERSE TRANSCRIPTASE"/>
    <property type="match status" value="1"/>
</dbReference>
<dbReference type="EC" id="2.7.7.49" evidence="1"/>
<name>H8ZFS5_NEMA1</name>
<keyword evidence="1" id="KW-0779">Telomere</keyword>
<keyword evidence="1" id="KW-0539">Nucleus</keyword>
<dbReference type="GO" id="GO:0042162">
    <property type="term" value="F:telomeric DNA binding"/>
    <property type="evidence" value="ECO:0007669"/>
    <property type="project" value="TreeGrafter"/>
</dbReference>
<keyword evidence="1" id="KW-0808">Transferase</keyword>